<dbReference type="PATRIC" id="fig|1489064.4.peg.4385"/>
<dbReference type="Pfam" id="PF01370">
    <property type="entry name" value="Epimerase"/>
    <property type="match status" value="1"/>
</dbReference>
<comment type="caution">
    <text evidence="3">The sequence shown here is derived from an EMBL/GenBank/DDBJ whole genome shotgun (WGS) entry which is preliminary data.</text>
</comment>
<dbReference type="OrthoDB" id="9801785at2"/>
<evidence type="ECO:0000313" key="4">
    <source>
        <dbReference type="Proteomes" id="UP000035444"/>
    </source>
</evidence>
<keyword evidence="4" id="KW-1185">Reference proteome</keyword>
<sequence length="341" mass="38388">MTNKTFVVTGVAGFIGYHLADLLLTQGHKVIGIDVVSDYYDVTLKEARLANLAKFDGFIEKRIDLADWPAVEAVFKEYRPNYCVNLAAQAGVRYSLENPRAYLKANVDGFLNILEACRHYPVEHLVYASTSSAYGANTKMPFKVSESAEHPMTLYAATKKSNEMMAHSYSHLFNIPSTGMRFFTVYGPWGRPDMALFMFTRDILAGKPINVFNNGNMQRDFTYVKDIVEGISRLAEVPPSVDPEWDSNNPNPSTSGIAPYRVVNIGNTRCEKLMRYIEVLEEKLGVKAEYNMLPMQDGDVPATWADVSELTAITGYKPMTTIEEGIGHFVDWYKSFYRINS</sequence>
<dbReference type="SUPFAM" id="SSF51735">
    <property type="entry name" value="NAD(P)-binding Rossmann-fold domains"/>
    <property type="match status" value="1"/>
</dbReference>
<evidence type="ECO:0000313" key="3">
    <source>
        <dbReference type="EMBL" id="KLN60037.1"/>
    </source>
</evidence>
<dbReference type="AlphaFoldDB" id="A0A0H2MH22"/>
<dbReference type="EMBL" id="LAQL01000009">
    <property type="protein sequence ID" value="KLN60037.1"/>
    <property type="molecule type" value="Genomic_DNA"/>
</dbReference>
<dbReference type="Gene3D" id="3.40.50.720">
    <property type="entry name" value="NAD(P)-binding Rossmann-like Domain"/>
    <property type="match status" value="1"/>
</dbReference>
<accession>A0A0H2MH22</accession>
<gene>
    <name evidence="3" type="ORF">WH96_15170</name>
</gene>
<reference evidence="3 4" key="1">
    <citation type="submission" date="2015-03" db="EMBL/GenBank/DDBJ databases">
        <title>Genome Sequence of Kiloniella spongiae MEBiC09566, isolated from a marine sponge.</title>
        <authorList>
            <person name="Shao Z."/>
            <person name="Wang L."/>
            <person name="Li X."/>
        </authorList>
    </citation>
    <scope>NUCLEOTIDE SEQUENCE [LARGE SCALE GENOMIC DNA]</scope>
    <source>
        <strain evidence="3 4">MEBiC09566</strain>
    </source>
</reference>
<dbReference type="PRINTS" id="PR01713">
    <property type="entry name" value="NUCEPIMERASE"/>
</dbReference>
<protein>
    <submittedName>
        <fullName evidence="3">Capsular biosynthesis protein CpsI</fullName>
    </submittedName>
</protein>
<dbReference type="STRING" id="1489064.WH96_15170"/>
<dbReference type="Proteomes" id="UP000035444">
    <property type="component" value="Unassembled WGS sequence"/>
</dbReference>
<dbReference type="PANTHER" id="PTHR43574">
    <property type="entry name" value="EPIMERASE-RELATED"/>
    <property type="match status" value="1"/>
</dbReference>
<feature type="domain" description="NAD-dependent epimerase/dehydratase" evidence="2">
    <location>
        <begin position="7"/>
        <end position="239"/>
    </location>
</feature>
<keyword evidence="1" id="KW-0520">NAD</keyword>
<name>A0A0H2MH22_9PROT</name>
<evidence type="ECO:0000259" key="2">
    <source>
        <dbReference type="Pfam" id="PF01370"/>
    </source>
</evidence>
<dbReference type="InterPro" id="IPR001509">
    <property type="entry name" value="Epimerase_deHydtase"/>
</dbReference>
<proteinExistence type="predicted"/>
<organism evidence="3 4">
    <name type="scientific">Kiloniella spongiae</name>
    <dbReference type="NCBI Taxonomy" id="1489064"/>
    <lineage>
        <taxon>Bacteria</taxon>
        <taxon>Pseudomonadati</taxon>
        <taxon>Pseudomonadota</taxon>
        <taxon>Alphaproteobacteria</taxon>
        <taxon>Rhodospirillales</taxon>
        <taxon>Kiloniellaceae</taxon>
        <taxon>Kiloniella</taxon>
    </lineage>
</organism>
<dbReference type="RefSeq" id="WP_047765026.1">
    <property type="nucleotide sequence ID" value="NZ_LAQL01000009.1"/>
</dbReference>
<evidence type="ECO:0000256" key="1">
    <source>
        <dbReference type="ARBA" id="ARBA00023027"/>
    </source>
</evidence>
<dbReference type="InterPro" id="IPR036291">
    <property type="entry name" value="NAD(P)-bd_dom_sf"/>
</dbReference>
<dbReference type="CDD" id="cd05253">
    <property type="entry name" value="UDP_GE_SDE_e"/>
    <property type="match status" value="1"/>
</dbReference>